<dbReference type="AlphaFoldDB" id="A0A6A4YX61"/>
<evidence type="ECO:0000256" key="1">
    <source>
        <dbReference type="SAM" id="Coils"/>
    </source>
</evidence>
<feature type="region of interest" description="Disordered" evidence="2">
    <location>
        <begin position="90"/>
        <end position="109"/>
    </location>
</feature>
<keyword evidence="1" id="KW-0175">Coiled coil</keyword>
<sequence length="152" mass="17242">MFAFDNTVIKEVTDIDWLDSTRKKHMEELPEAMEQLHREVAAASAKKRRQARDRQAKSKAVQLHKFAIVDFVLVGSVPLRQEVVPALVRPKQDRPGRDRLSHRDPAVGGHDVTEDLADHIAFGNEVFHVAKLGDVREENGEYQALVNWLGLD</sequence>
<name>A0A6A4YX61_APHAT</name>
<gene>
    <name evidence="3" type="ORF">AaE_015465</name>
</gene>
<comment type="caution">
    <text evidence="3">The sequence shown here is derived from an EMBL/GenBank/DDBJ whole genome shotgun (WGS) entry which is preliminary data.</text>
</comment>
<evidence type="ECO:0000313" key="4">
    <source>
        <dbReference type="Proteomes" id="UP000469452"/>
    </source>
</evidence>
<protein>
    <recommendedName>
        <fullName evidence="5">Chromo domain-containing protein</fullName>
    </recommendedName>
</protein>
<evidence type="ECO:0000313" key="3">
    <source>
        <dbReference type="EMBL" id="KAF0703261.1"/>
    </source>
</evidence>
<dbReference type="EMBL" id="VJMI01020829">
    <property type="protein sequence ID" value="KAF0703261.1"/>
    <property type="molecule type" value="Genomic_DNA"/>
</dbReference>
<feature type="coiled-coil region" evidence="1">
    <location>
        <begin position="26"/>
        <end position="53"/>
    </location>
</feature>
<organism evidence="3 4">
    <name type="scientific">Aphanomyces astaci</name>
    <name type="common">Crayfish plague agent</name>
    <dbReference type="NCBI Taxonomy" id="112090"/>
    <lineage>
        <taxon>Eukaryota</taxon>
        <taxon>Sar</taxon>
        <taxon>Stramenopiles</taxon>
        <taxon>Oomycota</taxon>
        <taxon>Saprolegniomycetes</taxon>
        <taxon>Saprolegniales</taxon>
        <taxon>Verrucalvaceae</taxon>
        <taxon>Aphanomyces</taxon>
    </lineage>
</organism>
<evidence type="ECO:0008006" key="5">
    <source>
        <dbReference type="Google" id="ProtNLM"/>
    </source>
</evidence>
<dbReference type="VEuPathDB" id="FungiDB:H257_11398"/>
<proteinExistence type="predicted"/>
<reference evidence="3 4" key="1">
    <citation type="submission" date="2019-06" db="EMBL/GenBank/DDBJ databases">
        <title>Genomics analysis of Aphanomyces spp. identifies a new class of oomycete effector associated with host adaptation.</title>
        <authorList>
            <person name="Gaulin E."/>
        </authorList>
    </citation>
    <scope>NUCLEOTIDE SEQUENCE [LARGE SCALE GENOMIC DNA]</scope>
    <source>
        <strain evidence="3 4">E</strain>
    </source>
</reference>
<dbReference type="Proteomes" id="UP000469452">
    <property type="component" value="Unassembled WGS sequence"/>
</dbReference>
<accession>A0A6A4YX61</accession>
<evidence type="ECO:0000256" key="2">
    <source>
        <dbReference type="SAM" id="MobiDB-lite"/>
    </source>
</evidence>